<organism evidence="3 4">
    <name type="scientific">Actinoplanes campanulatus</name>
    <dbReference type="NCBI Taxonomy" id="113559"/>
    <lineage>
        <taxon>Bacteria</taxon>
        <taxon>Bacillati</taxon>
        <taxon>Actinomycetota</taxon>
        <taxon>Actinomycetes</taxon>
        <taxon>Micromonosporales</taxon>
        <taxon>Micromonosporaceae</taxon>
        <taxon>Actinoplanes</taxon>
    </lineage>
</organism>
<evidence type="ECO:0000313" key="4">
    <source>
        <dbReference type="Proteomes" id="UP000590749"/>
    </source>
</evidence>
<dbReference type="InterPro" id="IPR011049">
    <property type="entry name" value="Serralysin-like_metalloprot_C"/>
</dbReference>
<evidence type="ECO:0000256" key="1">
    <source>
        <dbReference type="ARBA" id="ARBA00004613"/>
    </source>
</evidence>
<dbReference type="EMBL" id="JACHXF010000025">
    <property type="protein sequence ID" value="MBB3100393.1"/>
    <property type="molecule type" value="Genomic_DNA"/>
</dbReference>
<name>A0A7W5AQ90_9ACTN</name>
<comment type="caution">
    <text evidence="3">The sequence shown here is derived from an EMBL/GenBank/DDBJ whole genome shotgun (WGS) entry which is preliminary data.</text>
</comment>
<dbReference type="RefSeq" id="WP_183226445.1">
    <property type="nucleotide sequence ID" value="NZ_BMPW01000010.1"/>
</dbReference>
<sequence>MLTTVSVGMVATPAQAAAQGAVKVTHGYRVTYHARWGQENKVVVTGSGTSVTIDDRVAIIPGKGCKQVGGDKTKVRCRTPSEARVWIQTYDRNDSVVNRSGLPTSIDGGSGRDLLVGGPRRDIIDGDTGADRIYGNAGDDKLDGYLGDDRIWGGDGGDSLIGSYGDDVISGGDGGDTFTSGDGNDREYGGPGNDLFLAGPPLVTGAADADIYLGGSGRDAVSFGAQNRPVTADADGVQGDDGVRGEHDTIGADIEEIQGGYGNDRLYGTERADNLYGAEGDDVIIGNGGADFMVGDAGRDSLYGGAGNDRLDGYEYRTAAADRLDGGANDDAAGDQCLAYGGDVKVACES</sequence>
<dbReference type="PANTHER" id="PTHR38340:SF1">
    <property type="entry name" value="S-LAYER PROTEIN"/>
    <property type="match status" value="1"/>
</dbReference>
<dbReference type="InterPro" id="IPR018511">
    <property type="entry name" value="Hemolysin-typ_Ca-bd_CS"/>
</dbReference>
<dbReference type="GO" id="GO:0005576">
    <property type="term" value="C:extracellular region"/>
    <property type="evidence" value="ECO:0007669"/>
    <property type="project" value="UniProtKB-SubCell"/>
</dbReference>
<dbReference type="AlphaFoldDB" id="A0A7W5AQ90"/>
<proteinExistence type="predicted"/>
<evidence type="ECO:0000313" key="3">
    <source>
        <dbReference type="EMBL" id="MBB3100393.1"/>
    </source>
</evidence>
<dbReference type="GO" id="GO:0005509">
    <property type="term" value="F:calcium ion binding"/>
    <property type="evidence" value="ECO:0007669"/>
    <property type="project" value="InterPro"/>
</dbReference>
<dbReference type="InterPro" id="IPR001343">
    <property type="entry name" value="Hemolysn_Ca-bd"/>
</dbReference>
<dbReference type="SUPFAM" id="SSF51120">
    <property type="entry name" value="beta-Roll"/>
    <property type="match status" value="2"/>
</dbReference>
<dbReference type="PROSITE" id="PS00330">
    <property type="entry name" value="HEMOLYSIN_CALCIUM"/>
    <property type="match status" value="2"/>
</dbReference>
<keyword evidence="2" id="KW-0964">Secreted</keyword>
<dbReference type="Pfam" id="PF00353">
    <property type="entry name" value="HemolysinCabind"/>
    <property type="match status" value="4"/>
</dbReference>
<dbReference type="Gene3D" id="2.150.10.10">
    <property type="entry name" value="Serralysin-like metalloprotease, C-terminal"/>
    <property type="match status" value="3"/>
</dbReference>
<protein>
    <submittedName>
        <fullName evidence="3">Ca2+-binding RTX toxin-like protein</fullName>
    </submittedName>
</protein>
<comment type="subcellular location">
    <subcellularLocation>
        <location evidence="1">Secreted</location>
    </subcellularLocation>
</comment>
<accession>A0A7W5AQ90</accession>
<dbReference type="PANTHER" id="PTHR38340">
    <property type="entry name" value="S-LAYER PROTEIN"/>
    <property type="match status" value="1"/>
</dbReference>
<reference evidence="3 4" key="1">
    <citation type="submission" date="2020-08" db="EMBL/GenBank/DDBJ databases">
        <title>Genomic Encyclopedia of Type Strains, Phase III (KMG-III): the genomes of soil and plant-associated and newly described type strains.</title>
        <authorList>
            <person name="Whitman W."/>
        </authorList>
    </citation>
    <scope>NUCLEOTIDE SEQUENCE [LARGE SCALE GENOMIC DNA]</scope>
    <source>
        <strain evidence="3 4">CECT 3287</strain>
    </source>
</reference>
<gene>
    <name evidence="3" type="ORF">FHR83_008115</name>
</gene>
<dbReference type="Proteomes" id="UP000590749">
    <property type="component" value="Unassembled WGS sequence"/>
</dbReference>
<dbReference type="InterPro" id="IPR050557">
    <property type="entry name" value="RTX_toxin/Mannuronan_C5-epim"/>
</dbReference>
<dbReference type="PRINTS" id="PR00313">
    <property type="entry name" value="CABNDNGRPT"/>
</dbReference>
<keyword evidence="4" id="KW-1185">Reference proteome</keyword>
<evidence type="ECO:0000256" key="2">
    <source>
        <dbReference type="ARBA" id="ARBA00022525"/>
    </source>
</evidence>